<protein>
    <recommendedName>
        <fullName evidence="8">DDE Tnp4 domain-containing protein</fullName>
    </recommendedName>
</protein>
<name>A0ABQ9JT09_9CUCU</name>
<keyword evidence="10" id="KW-1185">Reference proteome</keyword>
<evidence type="ECO:0000256" key="7">
    <source>
        <dbReference type="ARBA" id="ARBA00023242"/>
    </source>
</evidence>
<dbReference type="Proteomes" id="UP001162164">
    <property type="component" value="Unassembled WGS sequence"/>
</dbReference>
<proteinExistence type="inferred from homology"/>
<dbReference type="EMBL" id="JAPWTJ010000218">
    <property type="protein sequence ID" value="KAJ8980951.1"/>
    <property type="molecule type" value="Genomic_DNA"/>
</dbReference>
<dbReference type="PANTHER" id="PTHR22930:SF289">
    <property type="entry name" value="DDE TNP4 DOMAIN-CONTAINING PROTEIN-RELATED"/>
    <property type="match status" value="1"/>
</dbReference>
<gene>
    <name evidence="9" type="ORF">NQ317_001214</name>
</gene>
<dbReference type="InterPro" id="IPR027806">
    <property type="entry name" value="HARBI1_dom"/>
</dbReference>
<keyword evidence="6" id="KW-0378">Hydrolase</keyword>
<accession>A0ABQ9JT09</accession>
<comment type="subcellular location">
    <subcellularLocation>
        <location evidence="2">Nucleus</location>
    </subcellularLocation>
</comment>
<evidence type="ECO:0000256" key="4">
    <source>
        <dbReference type="ARBA" id="ARBA00022722"/>
    </source>
</evidence>
<evidence type="ECO:0000256" key="6">
    <source>
        <dbReference type="ARBA" id="ARBA00022801"/>
    </source>
</evidence>
<evidence type="ECO:0000313" key="10">
    <source>
        <dbReference type="Proteomes" id="UP001162164"/>
    </source>
</evidence>
<reference evidence="9" key="1">
    <citation type="journal article" date="2023" name="Insect Mol. Biol.">
        <title>Genome sequencing provides insights into the evolution of gene families encoding plant cell wall-degrading enzymes in longhorned beetles.</title>
        <authorList>
            <person name="Shin N.R."/>
            <person name="Okamura Y."/>
            <person name="Kirsch R."/>
            <person name="Pauchet Y."/>
        </authorList>
    </citation>
    <scope>NUCLEOTIDE SEQUENCE</scope>
    <source>
        <strain evidence="9">MMC_N1</strain>
    </source>
</reference>
<comment type="cofactor">
    <cofactor evidence="1">
        <name>a divalent metal cation</name>
        <dbReference type="ChEBI" id="CHEBI:60240"/>
    </cofactor>
</comment>
<keyword evidence="7" id="KW-0539">Nucleus</keyword>
<organism evidence="9 10">
    <name type="scientific">Molorchus minor</name>
    <dbReference type="NCBI Taxonomy" id="1323400"/>
    <lineage>
        <taxon>Eukaryota</taxon>
        <taxon>Metazoa</taxon>
        <taxon>Ecdysozoa</taxon>
        <taxon>Arthropoda</taxon>
        <taxon>Hexapoda</taxon>
        <taxon>Insecta</taxon>
        <taxon>Pterygota</taxon>
        <taxon>Neoptera</taxon>
        <taxon>Endopterygota</taxon>
        <taxon>Coleoptera</taxon>
        <taxon>Polyphaga</taxon>
        <taxon>Cucujiformia</taxon>
        <taxon>Chrysomeloidea</taxon>
        <taxon>Cerambycidae</taxon>
        <taxon>Lamiinae</taxon>
        <taxon>Monochamini</taxon>
        <taxon>Molorchus</taxon>
    </lineage>
</organism>
<evidence type="ECO:0000256" key="2">
    <source>
        <dbReference type="ARBA" id="ARBA00004123"/>
    </source>
</evidence>
<comment type="caution">
    <text evidence="9">The sequence shown here is derived from an EMBL/GenBank/DDBJ whole genome shotgun (WGS) entry which is preliminary data.</text>
</comment>
<keyword evidence="4" id="KW-0540">Nuclease</keyword>
<evidence type="ECO:0000256" key="5">
    <source>
        <dbReference type="ARBA" id="ARBA00022723"/>
    </source>
</evidence>
<evidence type="ECO:0000256" key="1">
    <source>
        <dbReference type="ARBA" id="ARBA00001968"/>
    </source>
</evidence>
<sequence length="266" mass="30675">MAGFFEVVSEDDEEIADYLRHINPRRLHVNNAISPEMMVLITLKFYATGSFLITVGDFDGVYKSPTSKIIKRVSRAIAQLRPRYIRMPETEEEIRKIRQGFYNIARSPRYIGAFDYTHVKIQSPGGDQAEIYRNRKQYFSINVQTICGPDLKILNIVARWEGSQHDSTIFNNSNVRGRFERGEMGNNLFVGDSGYPIRKYLITPLANPVTPAEQLFNESQIRTRNPVERCYGVWKRRFPILSLGIRLNIERVEAVIVACAILQYCM</sequence>
<dbReference type="InterPro" id="IPR045249">
    <property type="entry name" value="HARBI1-like"/>
</dbReference>
<dbReference type="Pfam" id="PF13359">
    <property type="entry name" value="DDE_Tnp_4"/>
    <property type="match status" value="1"/>
</dbReference>
<evidence type="ECO:0000256" key="3">
    <source>
        <dbReference type="ARBA" id="ARBA00006958"/>
    </source>
</evidence>
<evidence type="ECO:0000259" key="8">
    <source>
        <dbReference type="Pfam" id="PF13359"/>
    </source>
</evidence>
<comment type="similarity">
    <text evidence="3">Belongs to the HARBI1 family.</text>
</comment>
<feature type="domain" description="DDE Tnp4" evidence="8">
    <location>
        <begin position="115"/>
        <end position="262"/>
    </location>
</feature>
<dbReference type="PANTHER" id="PTHR22930">
    <property type="match status" value="1"/>
</dbReference>
<keyword evidence="5" id="KW-0479">Metal-binding</keyword>
<evidence type="ECO:0000313" key="9">
    <source>
        <dbReference type="EMBL" id="KAJ8980951.1"/>
    </source>
</evidence>